<organism evidence="3">
    <name type="scientific">freshwater metagenome</name>
    <dbReference type="NCBI Taxonomy" id="449393"/>
    <lineage>
        <taxon>unclassified sequences</taxon>
        <taxon>metagenomes</taxon>
        <taxon>ecological metagenomes</taxon>
    </lineage>
</organism>
<accession>A0A6J6NI75</accession>
<dbReference type="GO" id="GO:0016491">
    <property type="term" value="F:oxidoreductase activity"/>
    <property type="evidence" value="ECO:0007669"/>
    <property type="project" value="InterPro"/>
</dbReference>
<dbReference type="GO" id="GO:0005886">
    <property type="term" value="C:plasma membrane"/>
    <property type="evidence" value="ECO:0007669"/>
    <property type="project" value="TreeGrafter"/>
</dbReference>
<dbReference type="PANTHER" id="PTHR39428:SF3">
    <property type="entry name" value="DEAZAFLAVIN-DEPENDENT NITROREDUCTASE"/>
    <property type="match status" value="1"/>
</dbReference>
<protein>
    <submittedName>
        <fullName evidence="3">Unannotated protein</fullName>
    </submittedName>
</protein>
<evidence type="ECO:0000256" key="2">
    <source>
        <dbReference type="ARBA" id="ARBA00049106"/>
    </source>
</evidence>
<evidence type="ECO:0000256" key="1">
    <source>
        <dbReference type="ARBA" id="ARBA00008710"/>
    </source>
</evidence>
<comment type="catalytic activity">
    <reaction evidence="2">
        <text>oxidized coenzyme F420-(gamma-L-Glu)(n) + a quinol + H(+) = reduced coenzyme F420-(gamma-L-Glu)(n) + a quinone</text>
        <dbReference type="Rhea" id="RHEA:39663"/>
        <dbReference type="Rhea" id="RHEA-COMP:12939"/>
        <dbReference type="Rhea" id="RHEA-COMP:14378"/>
        <dbReference type="ChEBI" id="CHEBI:15378"/>
        <dbReference type="ChEBI" id="CHEBI:24646"/>
        <dbReference type="ChEBI" id="CHEBI:132124"/>
        <dbReference type="ChEBI" id="CHEBI:133980"/>
        <dbReference type="ChEBI" id="CHEBI:139511"/>
    </reaction>
</comment>
<dbReference type="InterPro" id="IPR012349">
    <property type="entry name" value="Split_barrel_FMN-bd"/>
</dbReference>
<comment type="similarity">
    <text evidence="1">Belongs to the F420H(2)-dependent quinone reductase family.</text>
</comment>
<dbReference type="InterPro" id="IPR004378">
    <property type="entry name" value="F420H2_quin_Rdtase"/>
</dbReference>
<dbReference type="NCBIfam" id="TIGR00026">
    <property type="entry name" value="hi_GC_TIGR00026"/>
    <property type="match status" value="1"/>
</dbReference>
<dbReference type="AlphaFoldDB" id="A0A6J6NI75"/>
<evidence type="ECO:0000313" key="3">
    <source>
        <dbReference type="EMBL" id="CAB4686067.1"/>
    </source>
</evidence>
<dbReference type="PANTHER" id="PTHR39428">
    <property type="entry name" value="F420H(2)-DEPENDENT QUINONE REDUCTASE RV1261C"/>
    <property type="match status" value="1"/>
</dbReference>
<dbReference type="Pfam" id="PF04075">
    <property type="entry name" value="F420H2_quin_red"/>
    <property type="match status" value="1"/>
</dbReference>
<gene>
    <name evidence="3" type="ORF">UFOPK2366_00494</name>
</gene>
<reference evidence="3" key="1">
    <citation type="submission" date="2020-05" db="EMBL/GenBank/DDBJ databases">
        <authorList>
            <person name="Chiriac C."/>
            <person name="Salcher M."/>
            <person name="Ghai R."/>
            <person name="Kavagutti S V."/>
        </authorList>
    </citation>
    <scope>NUCLEOTIDE SEQUENCE</scope>
</reference>
<name>A0A6J6NI75_9ZZZZ</name>
<sequence>MNIEGEYVPSRSKWVSDQVETYEASGGTEGNTLLATGIPIIVVTMRGHRSGNVRKIALMRVEHEGQYALVASMGGAPSNPGWYKNLVADPDEVFVQDGPTPVAVSVREVLGEERALWWQRSVAVYPSYADYEAKTDRIIPVFVTTNR</sequence>
<dbReference type="EMBL" id="CAEZXM010000069">
    <property type="protein sequence ID" value="CAB4686067.1"/>
    <property type="molecule type" value="Genomic_DNA"/>
</dbReference>
<dbReference type="Gene3D" id="2.30.110.10">
    <property type="entry name" value="Electron Transport, Fmn-binding Protein, Chain A"/>
    <property type="match status" value="1"/>
</dbReference>
<dbReference type="GO" id="GO:0070967">
    <property type="term" value="F:coenzyme F420 binding"/>
    <property type="evidence" value="ECO:0007669"/>
    <property type="project" value="TreeGrafter"/>
</dbReference>
<proteinExistence type="inferred from homology"/>